<evidence type="ECO:0000256" key="3">
    <source>
        <dbReference type="ARBA" id="ARBA00022989"/>
    </source>
</evidence>
<protein>
    <submittedName>
        <fullName evidence="7">Uncharacterized protein</fullName>
    </submittedName>
</protein>
<sequence length="108" mass="12504">MICAICLFIAIIIYPSGFDDETIRLVCGQNVNDFNIDTCQMRWAYILAIIAFCNILILSMLAFLLGLKQPNVETTRKQIHQKHVVSKYGELNEAFDERTYSQQTIQRR</sequence>
<dbReference type="Gene3D" id="1.20.140.150">
    <property type="match status" value="1"/>
</dbReference>
<name>A0A817ZC52_9BILA</name>
<dbReference type="GO" id="GO:0005886">
    <property type="term" value="C:plasma membrane"/>
    <property type="evidence" value="ECO:0007669"/>
    <property type="project" value="TreeGrafter"/>
</dbReference>
<keyword evidence="4 5" id="KW-0472">Membrane</keyword>
<gene>
    <name evidence="8" type="ORF">GRG538_LOCUS14179</name>
    <name evidence="7" type="ORF">KIK155_LOCUS7144</name>
</gene>
<dbReference type="EMBL" id="CAJNYV010000858">
    <property type="protein sequence ID" value="CAF3390387.1"/>
    <property type="molecule type" value="Genomic_DNA"/>
</dbReference>
<evidence type="ECO:0000313" key="9">
    <source>
        <dbReference type="Proteomes" id="UP000663865"/>
    </source>
</evidence>
<dbReference type="InterPro" id="IPR019372">
    <property type="entry name" value="LHFPL"/>
</dbReference>
<feature type="chain" id="PRO_5036414233" evidence="6">
    <location>
        <begin position="18"/>
        <end position="108"/>
    </location>
</feature>
<evidence type="ECO:0000256" key="4">
    <source>
        <dbReference type="ARBA" id="ARBA00023136"/>
    </source>
</evidence>
<reference evidence="7" key="1">
    <citation type="submission" date="2021-02" db="EMBL/GenBank/DDBJ databases">
        <authorList>
            <person name="Nowell W R."/>
        </authorList>
    </citation>
    <scope>NUCLEOTIDE SEQUENCE</scope>
</reference>
<evidence type="ECO:0000256" key="2">
    <source>
        <dbReference type="ARBA" id="ARBA00022692"/>
    </source>
</evidence>
<keyword evidence="3 5" id="KW-1133">Transmembrane helix</keyword>
<dbReference type="EMBL" id="CAJNYT010002181">
    <property type="protein sequence ID" value="CAF3450517.1"/>
    <property type="molecule type" value="Genomic_DNA"/>
</dbReference>
<dbReference type="Proteomes" id="UP000663865">
    <property type="component" value="Unassembled WGS sequence"/>
</dbReference>
<dbReference type="PANTHER" id="PTHR12489:SF1">
    <property type="entry name" value="LP10272P"/>
    <property type="match status" value="1"/>
</dbReference>
<evidence type="ECO:0000256" key="6">
    <source>
        <dbReference type="SAM" id="SignalP"/>
    </source>
</evidence>
<feature type="signal peptide" evidence="6">
    <location>
        <begin position="1"/>
        <end position="17"/>
    </location>
</feature>
<dbReference type="AlphaFoldDB" id="A0A817ZC52"/>
<evidence type="ECO:0000256" key="1">
    <source>
        <dbReference type="ARBA" id="ARBA00004141"/>
    </source>
</evidence>
<keyword evidence="2 5" id="KW-0812">Transmembrane</keyword>
<dbReference type="Proteomes" id="UP000663872">
    <property type="component" value="Unassembled WGS sequence"/>
</dbReference>
<dbReference type="Pfam" id="PF10242">
    <property type="entry name" value="L_HMGIC_fpl"/>
    <property type="match status" value="1"/>
</dbReference>
<evidence type="ECO:0000256" key="5">
    <source>
        <dbReference type="SAM" id="Phobius"/>
    </source>
</evidence>
<keyword evidence="6" id="KW-0732">Signal</keyword>
<evidence type="ECO:0000313" key="7">
    <source>
        <dbReference type="EMBL" id="CAF3390387.1"/>
    </source>
</evidence>
<organism evidence="7 9">
    <name type="scientific">Rotaria socialis</name>
    <dbReference type="NCBI Taxonomy" id="392032"/>
    <lineage>
        <taxon>Eukaryota</taxon>
        <taxon>Metazoa</taxon>
        <taxon>Spiralia</taxon>
        <taxon>Gnathifera</taxon>
        <taxon>Rotifera</taxon>
        <taxon>Eurotatoria</taxon>
        <taxon>Bdelloidea</taxon>
        <taxon>Philodinida</taxon>
        <taxon>Philodinidae</taxon>
        <taxon>Rotaria</taxon>
    </lineage>
</organism>
<feature type="transmembrane region" description="Helical" evidence="5">
    <location>
        <begin position="43"/>
        <end position="67"/>
    </location>
</feature>
<dbReference type="GO" id="GO:0007605">
    <property type="term" value="P:sensory perception of sound"/>
    <property type="evidence" value="ECO:0007669"/>
    <property type="project" value="TreeGrafter"/>
</dbReference>
<proteinExistence type="predicted"/>
<comment type="subcellular location">
    <subcellularLocation>
        <location evidence="1">Membrane</location>
        <topology evidence="1">Multi-pass membrane protein</topology>
    </subcellularLocation>
</comment>
<dbReference type="PANTHER" id="PTHR12489">
    <property type="entry name" value="LIPOMA HMGIC FUSION PARTNER-LIKE PROTEIN"/>
    <property type="match status" value="1"/>
</dbReference>
<accession>A0A817ZC52</accession>
<comment type="caution">
    <text evidence="7">The sequence shown here is derived from an EMBL/GenBank/DDBJ whole genome shotgun (WGS) entry which is preliminary data.</text>
</comment>
<evidence type="ECO:0000313" key="8">
    <source>
        <dbReference type="EMBL" id="CAF3450517.1"/>
    </source>
</evidence>